<dbReference type="Proteomes" id="UP001140949">
    <property type="component" value="Unassembled WGS sequence"/>
</dbReference>
<reference evidence="2" key="2">
    <citation type="submission" date="2023-04" db="EMBL/GenBank/DDBJ databases">
        <authorList>
            <person name="Bruccoleri R.E."/>
            <person name="Oakeley E.J."/>
            <person name="Faust A.-M."/>
            <person name="Dessus-Babus S."/>
            <person name="Altorfer M."/>
            <person name="Burckhardt D."/>
            <person name="Oertli M."/>
            <person name="Naumann U."/>
            <person name="Petersen F."/>
            <person name="Wong J."/>
        </authorList>
    </citation>
    <scope>NUCLEOTIDE SEQUENCE</scope>
    <source>
        <strain evidence="2">GSM-AAB239-AS_SAM_17_03QT</strain>
        <tissue evidence="2">Leaf</tissue>
    </source>
</reference>
<evidence type="ECO:0000313" key="3">
    <source>
        <dbReference type="Proteomes" id="UP001140949"/>
    </source>
</evidence>
<feature type="region of interest" description="Disordered" evidence="1">
    <location>
        <begin position="28"/>
        <end position="56"/>
    </location>
</feature>
<sequence>MASGADLSAREVATVGWKVGAQGAVGAREGCVNSGVGGDSSTRGPTRSSGSRVRRRRACGVRRAEEFWRVALSAALPVWGPGGRSFAASHRRGGTGSALRIWRYVSVVDTGLVVGNLATE</sequence>
<gene>
    <name evidence="2" type="ORF">M6B38_401175</name>
</gene>
<name>A0AAX6FUP6_IRIPA</name>
<accession>A0AAX6FUP6</accession>
<dbReference type="AlphaFoldDB" id="A0AAX6FUP6"/>
<dbReference type="EMBL" id="JANAVB010025999">
    <property type="protein sequence ID" value="KAJ6819768.1"/>
    <property type="molecule type" value="Genomic_DNA"/>
</dbReference>
<keyword evidence="3" id="KW-1185">Reference proteome</keyword>
<organism evidence="2 3">
    <name type="scientific">Iris pallida</name>
    <name type="common">Sweet iris</name>
    <dbReference type="NCBI Taxonomy" id="29817"/>
    <lineage>
        <taxon>Eukaryota</taxon>
        <taxon>Viridiplantae</taxon>
        <taxon>Streptophyta</taxon>
        <taxon>Embryophyta</taxon>
        <taxon>Tracheophyta</taxon>
        <taxon>Spermatophyta</taxon>
        <taxon>Magnoliopsida</taxon>
        <taxon>Liliopsida</taxon>
        <taxon>Asparagales</taxon>
        <taxon>Iridaceae</taxon>
        <taxon>Iridoideae</taxon>
        <taxon>Irideae</taxon>
        <taxon>Iris</taxon>
    </lineage>
</organism>
<reference evidence="2" key="1">
    <citation type="journal article" date="2023" name="GigaByte">
        <title>Genome assembly of the bearded iris, Iris pallida Lam.</title>
        <authorList>
            <person name="Bruccoleri R.E."/>
            <person name="Oakeley E.J."/>
            <person name="Faust A.M.E."/>
            <person name="Altorfer M."/>
            <person name="Dessus-Babus S."/>
            <person name="Burckhardt D."/>
            <person name="Oertli M."/>
            <person name="Naumann U."/>
            <person name="Petersen F."/>
            <person name="Wong J."/>
        </authorList>
    </citation>
    <scope>NUCLEOTIDE SEQUENCE</scope>
    <source>
        <strain evidence="2">GSM-AAB239-AS_SAM_17_03QT</strain>
    </source>
</reference>
<feature type="compositionally biased region" description="Low complexity" evidence="1">
    <location>
        <begin position="39"/>
        <end position="51"/>
    </location>
</feature>
<protein>
    <submittedName>
        <fullName evidence="2">Extensin</fullName>
    </submittedName>
</protein>
<proteinExistence type="predicted"/>
<evidence type="ECO:0000313" key="2">
    <source>
        <dbReference type="EMBL" id="KAJ6819768.1"/>
    </source>
</evidence>
<comment type="caution">
    <text evidence="2">The sequence shown here is derived from an EMBL/GenBank/DDBJ whole genome shotgun (WGS) entry which is preliminary data.</text>
</comment>
<evidence type="ECO:0000256" key="1">
    <source>
        <dbReference type="SAM" id="MobiDB-lite"/>
    </source>
</evidence>